<accession>A0ABN3TRW4</accession>
<dbReference type="Pfam" id="PF13556">
    <property type="entry name" value="HTH_30"/>
    <property type="match status" value="2"/>
</dbReference>
<dbReference type="Gene3D" id="1.10.10.2840">
    <property type="entry name" value="PucR C-terminal helix-turn-helix domain"/>
    <property type="match status" value="2"/>
</dbReference>
<protein>
    <recommendedName>
        <fullName evidence="1">PucR C-terminal helix-turn-helix domain-containing protein</fullName>
    </recommendedName>
</protein>
<evidence type="ECO:0000259" key="1">
    <source>
        <dbReference type="Pfam" id="PF13556"/>
    </source>
</evidence>
<dbReference type="PANTHER" id="PTHR33744:SF1">
    <property type="entry name" value="DNA-BINDING TRANSCRIPTIONAL ACTIVATOR ADER"/>
    <property type="match status" value="1"/>
</dbReference>
<keyword evidence="3" id="KW-1185">Reference proteome</keyword>
<dbReference type="InterPro" id="IPR025736">
    <property type="entry name" value="PucR_C-HTH_dom"/>
</dbReference>
<proteinExistence type="predicted"/>
<dbReference type="InterPro" id="IPR042070">
    <property type="entry name" value="PucR_C-HTH_sf"/>
</dbReference>
<evidence type="ECO:0000313" key="2">
    <source>
        <dbReference type="EMBL" id="GAA2716681.1"/>
    </source>
</evidence>
<dbReference type="PANTHER" id="PTHR33744">
    <property type="entry name" value="CARBOHYDRATE DIACID REGULATOR"/>
    <property type="match status" value="1"/>
</dbReference>
<sequence>MLAMQRSAQRGGTHAVLRWLAARTRAEVFLVGADGAVLASGGTEGGEGEGAEMARRGARELLARGLGCLVVDDRGRTGLLYALDCTRRSAAPALAAVLPRPAPGGLPQLLADASSALALCWRAEDGERRRGRLELAEARNREAVLHLLMNGHVAAARQIAEVLRPALPDAVRFLVVESAPRLRAALARRCAGLVRGAWLVPCPVYADHLLVLAPAAPGEPAGEPSALAAALARDAGDCAVGVSEAVPLRETATAYAQAFHALAAARGRAQRYATFACRPDPVLVIGPELAAWAGRLLAPLRAHTPRRPQDPDGAELAATAASWLTFTTQATAHLKIHRNTLSARLRQTGQLLSLDLDRLADQSLLALALRAESLPALAPGDGAAPLSLDDLLSRPTSVEWAERLLRPVRSAPPGDGFCRTLEVWLRNDARLAPTAAELSLSVTAVRKRLTRLEDLLERSLLRSPGDRHELWLAARAMSLAAAVTVG</sequence>
<dbReference type="Proteomes" id="UP001500886">
    <property type="component" value="Unassembled WGS sequence"/>
</dbReference>
<feature type="domain" description="PucR C-terminal helix-turn-helix" evidence="1">
    <location>
        <begin position="419"/>
        <end position="476"/>
    </location>
</feature>
<reference evidence="2 3" key="1">
    <citation type="journal article" date="2019" name="Int. J. Syst. Evol. Microbiol.">
        <title>The Global Catalogue of Microorganisms (GCM) 10K type strain sequencing project: providing services to taxonomists for standard genome sequencing and annotation.</title>
        <authorList>
            <consortium name="The Broad Institute Genomics Platform"/>
            <consortium name="The Broad Institute Genome Sequencing Center for Infectious Disease"/>
            <person name="Wu L."/>
            <person name="Ma J."/>
        </authorList>
    </citation>
    <scope>NUCLEOTIDE SEQUENCE [LARGE SCALE GENOMIC DNA]</scope>
    <source>
        <strain evidence="2 3">JCM 4542</strain>
    </source>
</reference>
<dbReference type="EMBL" id="BAAASL010000009">
    <property type="protein sequence ID" value="GAA2716681.1"/>
    <property type="molecule type" value="Genomic_DNA"/>
</dbReference>
<organism evidence="2 3">
    <name type="scientific">Streptomyces luteosporeus</name>
    <dbReference type="NCBI Taxonomy" id="173856"/>
    <lineage>
        <taxon>Bacteria</taxon>
        <taxon>Bacillati</taxon>
        <taxon>Actinomycetota</taxon>
        <taxon>Actinomycetes</taxon>
        <taxon>Kitasatosporales</taxon>
        <taxon>Streptomycetaceae</taxon>
        <taxon>Streptomyces</taxon>
    </lineage>
</organism>
<evidence type="ECO:0000313" key="3">
    <source>
        <dbReference type="Proteomes" id="UP001500886"/>
    </source>
</evidence>
<gene>
    <name evidence="2" type="ORF">GCM10010315_28290</name>
</gene>
<comment type="caution">
    <text evidence="2">The sequence shown here is derived from an EMBL/GenBank/DDBJ whole genome shotgun (WGS) entry which is preliminary data.</text>
</comment>
<dbReference type="InterPro" id="IPR051448">
    <property type="entry name" value="CdaR-like_regulators"/>
</dbReference>
<name>A0ABN3TRW4_9ACTN</name>
<feature type="domain" description="PucR C-terminal helix-turn-helix" evidence="1">
    <location>
        <begin position="327"/>
        <end position="371"/>
    </location>
</feature>